<dbReference type="EMBL" id="KN880517">
    <property type="protein sequence ID" value="KIY67781.1"/>
    <property type="molecule type" value="Genomic_DNA"/>
</dbReference>
<dbReference type="AlphaFoldDB" id="A0A0D7BDW6"/>
<sequence length="201" mass="22281">MILNSVFVVLIRAALALHPPTNLPPAQEGVFTVFGSSIINADVDAAWNLLTNFSDYPNWNPFARSQVIVNEWGVELSDQTPFEGAILKITTQIPALTPPVNASTPSDPLNTHITREIVSTVQPELHRAAWYLDSPKAVLDAERWLALSKFIDDDGGAKTFFETREVYNGSLARAVQELLEDDLNQAFQAQADAMRITLEKY</sequence>
<gene>
    <name evidence="2" type="ORF">CYLTODRAFT_422229</name>
</gene>
<reference evidence="2 3" key="1">
    <citation type="journal article" date="2015" name="Fungal Genet. Biol.">
        <title>Evolution of novel wood decay mechanisms in Agaricales revealed by the genome sequences of Fistulina hepatica and Cylindrobasidium torrendii.</title>
        <authorList>
            <person name="Floudas D."/>
            <person name="Held B.W."/>
            <person name="Riley R."/>
            <person name="Nagy L.G."/>
            <person name="Koehler G."/>
            <person name="Ransdell A.S."/>
            <person name="Younus H."/>
            <person name="Chow J."/>
            <person name="Chiniquy J."/>
            <person name="Lipzen A."/>
            <person name="Tritt A."/>
            <person name="Sun H."/>
            <person name="Haridas S."/>
            <person name="LaButti K."/>
            <person name="Ohm R.A."/>
            <person name="Kues U."/>
            <person name="Blanchette R.A."/>
            <person name="Grigoriev I.V."/>
            <person name="Minto R.E."/>
            <person name="Hibbett D.S."/>
        </authorList>
    </citation>
    <scope>NUCLEOTIDE SEQUENCE [LARGE SCALE GENOMIC DNA]</scope>
    <source>
        <strain evidence="2 3">FP15055 ss-10</strain>
    </source>
</reference>
<feature type="chain" id="PRO_5002316975" description="Coenzyme Q-binding protein COQ10 START domain-containing protein" evidence="1">
    <location>
        <begin position="17"/>
        <end position="201"/>
    </location>
</feature>
<feature type="signal peptide" evidence="1">
    <location>
        <begin position="1"/>
        <end position="16"/>
    </location>
</feature>
<accession>A0A0D7BDW6</accession>
<organism evidence="2 3">
    <name type="scientific">Cylindrobasidium torrendii FP15055 ss-10</name>
    <dbReference type="NCBI Taxonomy" id="1314674"/>
    <lineage>
        <taxon>Eukaryota</taxon>
        <taxon>Fungi</taxon>
        <taxon>Dikarya</taxon>
        <taxon>Basidiomycota</taxon>
        <taxon>Agaricomycotina</taxon>
        <taxon>Agaricomycetes</taxon>
        <taxon>Agaricomycetidae</taxon>
        <taxon>Agaricales</taxon>
        <taxon>Marasmiineae</taxon>
        <taxon>Physalacriaceae</taxon>
        <taxon>Cylindrobasidium</taxon>
    </lineage>
</organism>
<evidence type="ECO:0000256" key="1">
    <source>
        <dbReference type="SAM" id="SignalP"/>
    </source>
</evidence>
<evidence type="ECO:0000313" key="2">
    <source>
        <dbReference type="EMBL" id="KIY67781.1"/>
    </source>
</evidence>
<proteinExistence type="predicted"/>
<dbReference type="Gene3D" id="3.30.530.20">
    <property type="match status" value="1"/>
</dbReference>
<evidence type="ECO:0000313" key="3">
    <source>
        <dbReference type="Proteomes" id="UP000054007"/>
    </source>
</evidence>
<dbReference type="SUPFAM" id="SSF55961">
    <property type="entry name" value="Bet v1-like"/>
    <property type="match status" value="1"/>
</dbReference>
<name>A0A0D7BDW6_9AGAR</name>
<dbReference type="OrthoDB" id="509124at2759"/>
<keyword evidence="3" id="KW-1185">Reference proteome</keyword>
<dbReference type="Proteomes" id="UP000054007">
    <property type="component" value="Unassembled WGS sequence"/>
</dbReference>
<evidence type="ECO:0008006" key="4">
    <source>
        <dbReference type="Google" id="ProtNLM"/>
    </source>
</evidence>
<protein>
    <recommendedName>
        <fullName evidence="4">Coenzyme Q-binding protein COQ10 START domain-containing protein</fullName>
    </recommendedName>
</protein>
<dbReference type="InterPro" id="IPR023393">
    <property type="entry name" value="START-like_dom_sf"/>
</dbReference>
<keyword evidence="1" id="KW-0732">Signal</keyword>